<dbReference type="Pfam" id="PF11743">
    <property type="entry name" value="DUF3301"/>
    <property type="match status" value="1"/>
</dbReference>
<name>A0A2K1Q332_9GAMM</name>
<accession>A0A2K1Q332</accession>
<dbReference type="AlphaFoldDB" id="A0A2K1Q332"/>
<dbReference type="Proteomes" id="UP000236220">
    <property type="component" value="Unassembled WGS sequence"/>
</dbReference>
<evidence type="ECO:0000313" key="2">
    <source>
        <dbReference type="Proteomes" id="UP000236220"/>
    </source>
</evidence>
<proteinExistence type="predicted"/>
<keyword evidence="2" id="KW-1185">Reference proteome</keyword>
<comment type="caution">
    <text evidence="1">The sequence shown here is derived from an EMBL/GenBank/DDBJ whole genome shotgun (WGS) entry which is preliminary data.</text>
</comment>
<dbReference type="InterPro" id="IPR021732">
    <property type="entry name" value="DUF3301"/>
</dbReference>
<reference evidence="1 2" key="1">
    <citation type="submission" date="2017-08" db="EMBL/GenBank/DDBJ databases">
        <title>Lysobacter sylvestris genome.</title>
        <authorList>
            <person name="Zhang D.-C."/>
            <person name="Albuquerque L."/>
            <person name="Franca L."/>
            <person name="Froufe H.J.C."/>
            <person name="Barroso C."/>
            <person name="Egas C."/>
            <person name="Da Costa M."/>
            <person name="Margesin R."/>
        </authorList>
    </citation>
    <scope>NUCLEOTIDE SEQUENCE [LARGE SCALE GENOMIC DNA]</scope>
    <source>
        <strain evidence="1 2">AM20-91</strain>
    </source>
</reference>
<evidence type="ECO:0000313" key="1">
    <source>
        <dbReference type="EMBL" id="PNS09450.1"/>
    </source>
</evidence>
<sequence>MSDATPLIALIVFGIGLWWWQSARGAYDRARDLGRNACSAAQVQWLDESVQSAGLRLRRDPGDGWLKIERRFRFEYSTDGNDRHAGHLVLLGTRLVEFAGPAKPEPVAYADFGSTLH</sequence>
<gene>
    <name evidence="1" type="ORF">Lysil_1079</name>
</gene>
<dbReference type="RefSeq" id="WP_103074498.1">
    <property type="nucleotide sequence ID" value="NZ_NPZB01000001.1"/>
</dbReference>
<evidence type="ECO:0008006" key="3">
    <source>
        <dbReference type="Google" id="ProtNLM"/>
    </source>
</evidence>
<dbReference type="EMBL" id="NPZB01000001">
    <property type="protein sequence ID" value="PNS09450.1"/>
    <property type="molecule type" value="Genomic_DNA"/>
</dbReference>
<dbReference type="OrthoDB" id="5959530at2"/>
<organism evidence="1 2">
    <name type="scientific">Solilutibacter silvestris</name>
    <dbReference type="NCBI Taxonomy" id="1645665"/>
    <lineage>
        <taxon>Bacteria</taxon>
        <taxon>Pseudomonadati</taxon>
        <taxon>Pseudomonadota</taxon>
        <taxon>Gammaproteobacteria</taxon>
        <taxon>Lysobacterales</taxon>
        <taxon>Lysobacteraceae</taxon>
        <taxon>Solilutibacter</taxon>
    </lineage>
</organism>
<protein>
    <recommendedName>
        <fullName evidence="3">DUF3301 domain-containing protein</fullName>
    </recommendedName>
</protein>